<evidence type="ECO:0000256" key="1">
    <source>
        <dbReference type="ARBA" id="ARBA00004141"/>
    </source>
</evidence>
<dbReference type="Gene3D" id="2.60.40.420">
    <property type="entry name" value="Cupredoxins - blue copper proteins"/>
    <property type="match status" value="1"/>
</dbReference>
<comment type="function">
    <text evidence="14 17">Subunits I and II form the functional core of the enzyme complex. Electrons originating in cytochrome c are transferred via heme a and Cu(A) to the binuclear center formed by heme a3 and Cu(B).</text>
</comment>
<evidence type="ECO:0000256" key="4">
    <source>
        <dbReference type="ARBA" id="ARBA00022617"/>
    </source>
</evidence>
<accession>A0A410JX43</accession>
<gene>
    <name evidence="22" type="primary">coxB</name>
    <name evidence="22" type="ORF">EP073_03990</name>
</gene>
<dbReference type="SUPFAM" id="SSF49503">
    <property type="entry name" value="Cupredoxins"/>
    <property type="match status" value="1"/>
</dbReference>
<sequence length="404" mass="45390">MENNLVDAVGKVDQAFLFIFGVSFAILFLITAVTLWFLFRYSKKRNPVPSDIEGNVIAETLWTVIPTLIVFAMFWYGWTGYKALREAPADSMIVKVDARMWSWKFTYDGGRTSDRLYVPENTPVKLDMTSADVIHSFYVPAFRIKMDTVPGMQTYAWFNSGEAAQYDILCAEYCGTRHAYMLSKVVVVPQEEYNKWLETGEADSEKPEALLILEKYGCMDCHSLDGSEIVGPSFKDIYGRDVTVTENGNERTVKTDDEYLKKAIKEPSAEIVKGYDDMMPPADEMSDEELTAVMEFFRGGMVMEKKGAAGAKVAENEGCLGCHSTDGSEIVGPSFKNMIDRKLMAAHEGSKVEVIADTRYIIDSIKNPDDYIVDGYDGGMMPAYDLSDDDMKALIEFFSTLKDE</sequence>
<dbReference type="GO" id="GO:0020037">
    <property type="term" value="F:heme binding"/>
    <property type="evidence" value="ECO:0007669"/>
    <property type="project" value="InterPro"/>
</dbReference>
<feature type="domain" description="Cytochrome c" evidence="21">
    <location>
        <begin position="305"/>
        <end position="402"/>
    </location>
</feature>
<dbReference type="InterPro" id="IPR009056">
    <property type="entry name" value="Cyt_c-like_dom"/>
</dbReference>
<evidence type="ECO:0000256" key="14">
    <source>
        <dbReference type="ARBA" id="ARBA00024688"/>
    </source>
</evidence>
<dbReference type="EMBL" id="CP035108">
    <property type="protein sequence ID" value="QAR32595.1"/>
    <property type="molecule type" value="Genomic_DNA"/>
</dbReference>
<evidence type="ECO:0000256" key="6">
    <source>
        <dbReference type="ARBA" id="ARBA00022692"/>
    </source>
</evidence>
<keyword evidence="22" id="KW-0560">Oxidoreductase</keyword>
<dbReference type="GO" id="GO:0005507">
    <property type="term" value="F:copper ion binding"/>
    <property type="evidence" value="ECO:0007669"/>
    <property type="project" value="InterPro"/>
</dbReference>
<evidence type="ECO:0000259" key="20">
    <source>
        <dbReference type="PROSITE" id="PS50999"/>
    </source>
</evidence>
<evidence type="ECO:0000313" key="22">
    <source>
        <dbReference type="EMBL" id="QAR32595.1"/>
    </source>
</evidence>
<dbReference type="InterPro" id="IPR036257">
    <property type="entry name" value="Cyt_c_oxidase_su2_TM_sf"/>
</dbReference>
<dbReference type="InterPro" id="IPR045187">
    <property type="entry name" value="CcO_II"/>
</dbReference>
<feature type="transmembrane region" description="Helical" evidence="18">
    <location>
        <begin position="60"/>
        <end position="78"/>
    </location>
</feature>
<reference evidence="22 23" key="1">
    <citation type="submission" date="2019-01" db="EMBL/GenBank/DDBJ databases">
        <title>Geovibrio thiophilus DSM 11263, complete genome.</title>
        <authorList>
            <person name="Spring S."/>
            <person name="Bunk B."/>
            <person name="Sproer C."/>
        </authorList>
    </citation>
    <scope>NUCLEOTIDE SEQUENCE [LARGE SCALE GENOMIC DNA]</scope>
    <source>
        <strain evidence="22 23">DSM 11263</strain>
    </source>
</reference>
<evidence type="ECO:0000256" key="7">
    <source>
        <dbReference type="ARBA" id="ARBA00022723"/>
    </source>
</evidence>
<dbReference type="OrthoDB" id="9781261at2"/>
<keyword evidence="7 15" id="KW-0479">Metal-binding</keyword>
<dbReference type="GO" id="GO:0016491">
    <property type="term" value="F:oxidoreductase activity"/>
    <property type="evidence" value="ECO:0007669"/>
    <property type="project" value="UniProtKB-KW"/>
</dbReference>
<dbReference type="InterPro" id="IPR014222">
    <property type="entry name" value="Cyt_c_oxidase_su2"/>
</dbReference>
<keyword evidence="8" id="KW-1278">Translocase</keyword>
<evidence type="ECO:0000256" key="18">
    <source>
        <dbReference type="SAM" id="Phobius"/>
    </source>
</evidence>
<keyword evidence="9 16" id="KW-0249">Electron transport</keyword>
<dbReference type="SUPFAM" id="SSF81464">
    <property type="entry name" value="Cytochrome c oxidase subunit II-like, transmembrane region"/>
    <property type="match status" value="1"/>
</dbReference>
<dbReference type="InterPro" id="IPR001505">
    <property type="entry name" value="Copper_CuA"/>
</dbReference>
<dbReference type="CDD" id="cd13915">
    <property type="entry name" value="CuRO_HCO_II_like_2"/>
    <property type="match status" value="1"/>
</dbReference>
<evidence type="ECO:0000256" key="16">
    <source>
        <dbReference type="RuleBase" id="RU000456"/>
    </source>
</evidence>
<dbReference type="Pfam" id="PF00034">
    <property type="entry name" value="Cytochrom_C"/>
    <property type="match status" value="2"/>
</dbReference>
<dbReference type="Pfam" id="PF00116">
    <property type="entry name" value="COX2"/>
    <property type="match status" value="1"/>
</dbReference>
<comment type="similarity">
    <text evidence="2 16">Belongs to the cytochrome c oxidase subunit 2 family.</text>
</comment>
<keyword evidence="4 15" id="KW-0349">Heme</keyword>
<keyword evidence="10 18" id="KW-1133">Transmembrane helix</keyword>
<dbReference type="Proteomes" id="UP000287502">
    <property type="component" value="Chromosome"/>
</dbReference>
<feature type="domain" description="Cytochrome c" evidence="21">
    <location>
        <begin position="202"/>
        <end position="301"/>
    </location>
</feature>
<keyword evidence="12 17" id="KW-0186">Copper</keyword>
<dbReference type="PROSITE" id="PS51007">
    <property type="entry name" value="CYTC"/>
    <property type="match status" value="2"/>
</dbReference>
<keyword evidence="5 16" id="KW-0679">Respiratory chain</keyword>
<keyword evidence="23" id="KW-1185">Reference proteome</keyword>
<dbReference type="AlphaFoldDB" id="A0A410JX43"/>
<evidence type="ECO:0000256" key="5">
    <source>
        <dbReference type="ARBA" id="ARBA00022660"/>
    </source>
</evidence>
<evidence type="ECO:0000256" key="9">
    <source>
        <dbReference type="ARBA" id="ARBA00022982"/>
    </source>
</evidence>
<feature type="transmembrane region" description="Helical" evidence="18">
    <location>
        <begin position="15"/>
        <end position="39"/>
    </location>
</feature>
<evidence type="ECO:0000256" key="2">
    <source>
        <dbReference type="ARBA" id="ARBA00007866"/>
    </source>
</evidence>
<dbReference type="PROSITE" id="PS50999">
    <property type="entry name" value="COX2_TM"/>
    <property type="match status" value="1"/>
</dbReference>
<evidence type="ECO:0000259" key="19">
    <source>
        <dbReference type="PROSITE" id="PS50857"/>
    </source>
</evidence>
<evidence type="ECO:0000256" key="8">
    <source>
        <dbReference type="ARBA" id="ARBA00022967"/>
    </source>
</evidence>
<dbReference type="PANTHER" id="PTHR22888">
    <property type="entry name" value="CYTOCHROME C OXIDASE, SUBUNIT II"/>
    <property type="match status" value="1"/>
</dbReference>
<comment type="subcellular location">
    <subcellularLocation>
        <location evidence="16">Cell membrane</location>
        <topology evidence="16">Multi-pass membrane protein</topology>
    </subcellularLocation>
    <subcellularLocation>
        <location evidence="1">Membrane</location>
        <topology evidence="1">Multi-pass membrane protein</topology>
    </subcellularLocation>
</comment>
<organism evidence="22 23">
    <name type="scientific">Geovibrio thiophilus</name>
    <dbReference type="NCBI Taxonomy" id="139438"/>
    <lineage>
        <taxon>Bacteria</taxon>
        <taxon>Pseudomonadati</taxon>
        <taxon>Deferribacterota</taxon>
        <taxon>Deferribacteres</taxon>
        <taxon>Deferribacterales</taxon>
        <taxon>Geovibrionaceae</taxon>
        <taxon>Geovibrio</taxon>
    </lineage>
</organism>
<dbReference type="PANTHER" id="PTHR22888:SF9">
    <property type="entry name" value="CYTOCHROME C OXIDASE SUBUNIT 2"/>
    <property type="match status" value="1"/>
</dbReference>
<evidence type="ECO:0000256" key="10">
    <source>
        <dbReference type="ARBA" id="ARBA00022989"/>
    </source>
</evidence>
<dbReference type="Gene3D" id="1.10.287.90">
    <property type="match status" value="1"/>
</dbReference>
<feature type="domain" description="Cytochrome oxidase subunit II copper A binding" evidence="19">
    <location>
        <begin position="89"/>
        <end position="199"/>
    </location>
</feature>
<dbReference type="GO" id="GO:0005886">
    <property type="term" value="C:plasma membrane"/>
    <property type="evidence" value="ECO:0007669"/>
    <property type="project" value="UniProtKB-SubCell"/>
</dbReference>
<dbReference type="PROSITE" id="PS00078">
    <property type="entry name" value="COX2"/>
    <property type="match status" value="1"/>
</dbReference>
<keyword evidence="3 16" id="KW-0813">Transport</keyword>
<evidence type="ECO:0000256" key="12">
    <source>
        <dbReference type="ARBA" id="ARBA00023008"/>
    </source>
</evidence>
<evidence type="ECO:0000256" key="13">
    <source>
        <dbReference type="ARBA" id="ARBA00023136"/>
    </source>
</evidence>
<dbReference type="NCBIfam" id="TIGR02866">
    <property type="entry name" value="CoxB"/>
    <property type="match status" value="1"/>
</dbReference>
<evidence type="ECO:0000256" key="15">
    <source>
        <dbReference type="PROSITE-ProRule" id="PRU00433"/>
    </source>
</evidence>
<evidence type="ECO:0000256" key="3">
    <source>
        <dbReference type="ARBA" id="ARBA00022448"/>
    </source>
</evidence>
<dbReference type="PROSITE" id="PS50857">
    <property type="entry name" value="COX2_CUA"/>
    <property type="match status" value="1"/>
</dbReference>
<feature type="domain" description="Cytochrome oxidase subunit II transmembrane region profile" evidence="20">
    <location>
        <begin position="1"/>
        <end position="88"/>
    </location>
</feature>
<proteinExistence type="inferred from homology"/>
<keyword evidence="11 15" id="KW-0408">Iron</keyword>
<keyword evidence="13 18" id="KW-0472">Membrane</keyword>
<dbReference type="KEGG" id="gtl:EP073_03990"/>
<dbReference type="InterPro" id="IPR008972">
    <property type="entry name" value="Cupredoxin"/>
</dbReference>
<evidence type="ECO:0000256" key="17">
    <source>
        <dbReference type="RuleBase" id="RU004024"/>
    </source>
</evidence>
<dbReference type="RefSeq" id="WP_128465882.1">
    <property type="nucleotide sequence ID" value="NZ_CP035108.1"/>
</dbReference>
<comment type="cofactor">
    <cofactor evidence="17">
        <name>Cu cation</name>
        <dbReference type="ChEBI" id="CHEBI:23378"/>
    </cofactor>
    <text evidence="17">Binds a copper A center.</text>
</comment>
<dbReference type="GO" id="GO:0042773">
    <property type="term" value="P:ATP synthesis coupled electron transport"/>
    <property type="evidence" value="ECO:0007669"/>
    <property type="project" value="TreeGrafter"/>
</dbReference>
<comment type="catalytic activity">
    <reaction evidence="17">
        <text>4 Fe(II)-[cytochrome c] + O2 + 8 H(+)(in) = 4 Fe(III)-[cytochrome c] + 2 H2O + 4 H(+)(out)</text>
        <dbReference type="Rhea" id="RHEA:11436"/>
        <dbReference type="Rhea" id="RHEA-COMP:10350"/>
        <dbReference type="Rhea" id="RHEA-COMP:14399"/>
        <dbReference type="ChEBI" id="CHEBI:15377"/>
        <dbReference type="ChEBI" id="CHEBI:15378"/>
        <dbReference type="ChEBI" id="CHEBI:15379"/>
        <dbReference type="ChEBI" id="CHEBI:29033"/>
        <dbReference type="ChEBI" id="CHEBI:29034"/>
        <dbReference type="EC" id="7.1.1.9"/>
    </reaction>
</comment>
<protein>
    <recommendedName>
        <fullName evidence="17">Cytochrome c oxidase subunit 2</fullName>
        <ecNumber evidence="17">7.1.1.9</ecNumber>
    </recommendedName>
</protein>
<evidence type="ECO:0000259" key="21">
    <source>
        <dbReference type="PROSITE" id="PS51007"/>
    </source>
</evidence>
<dbReference type="InterPro" id="IPR002429">
    <property type="entry name" value="CcO_II-like_C"/>
</dbReference>
<dbReference type="Pfam" id="PF02790">
    <property type="entry name" value="COX2_TM"/>
    <property type="match status" value="1"/>
</dbReference>
<evidence type="ECO:0000256" key="11">
    <source>
        <dbReference type="ARBA" id="ARBA00023004"/>
    </source>
</evidence>
<dbReference type="InterPro" id="IPR011759">
    <property type="entry name" value="Cyt_c_oxidase_su2_TM_dom"/>
</dbReference>
<dbReference type="EC" id="7.1.1.9" evidence="17"/>
<dbReference type="Gene3D" id="1.10.760.10">
    <property type="entry name" value="Cytochrome c-like domain"/>
    <property type="match status" value="1"/>
</dbReference>
<dbReference type="GO" id="GO:0004129">
    <property type="term" value="F:cytochrome-c oxidase activity"/>
    <property type="evidence" value="ECO:0007669"/>
    <property type="project" value="UniProtKB-EC"/>
</dbReference>
<name>A0A410JX43_9BACT</name>
<dbReference type="InterPro" id="IPR036909">
    <property type="entry name" value="Cyt_c-like_dom_sf"/>
</dbReference>
<evidence type="ECO:0000313" key="23">
    <source>
        <dbReference type="Proteomes" id="UP000287502"/>
    </source>
</evidence>
<dbReference type="SUPFAM" id="SSF46626">
    <property type="entry name" value="Cytochrome c"/>
    <property type="match status" value="2"/>
</dbReference>
<keyword evidence="6 16" id="KW-0812">Transmembrane</keyword>